<dbReference type="SUPFAM" id="SSF51735">
    <property type="entry name" value="NAD(P)-binding Rossmann-fold domains"/>
    <property type="match status" value="1"/>
</dbReference>
<dbReference type="PANTHER" id="PTHR43157:SF35">
    <property type="entry name" value="DEHYDROGENASE_REDUCTASE FAMILY PROTEIN, PUTATIVE-RELATED"/>
    <property type="match status" value="1"/>
</dbReference>
<dbReference type="Pfam" id="PF00106">
    <property type="entry name" value="adh_short"/>
    <property type="match status" value="1"/>
</dbReference>
<name>A0AAV9VCW1_9PEZI</name>
<evidence type="ECO:0000256" key="1">
    <source>
        <dbReference type="ARBA" id="ARBA00023002"/>
    </source>
</evidence>
<organism evidence="2 3">
    <name type="scientific">Orbilia brochopaga</name>
    <dbReference type="NCBI Taxonomy" id="3140254"/>
    <lineage>
        <taxon>Eukaryota</taxon>
        <taxon>Fungi</taxon>
        <taxon>Dikarya</taxon>
        <taxon>Ascomycota</taxon>
        <taxon>Pezizomycotina</taxon>
        <taxon>Orbiliomycetes</taxon>
        <taxon>Orbiliales</taxon>
        <taxon>Orbiliaceae</taxon>
        <taxon>Orbilia</taxon>
    </lineage>
</organism>
<protein>
    <recommendedName>
        <fullName evidence="4">Short-chain dehydrogenase/reductase family protein</fullName>
    </recommendedName>
</protein>
<reference evidence="2 3" key="1">
    <citation type="submission" date="2019-10" db="EMBL/GenBank/DDBJ databases">
        <authorList>
            <person name="Palmer J.M."/>
        </authorList>
    </citation>
    <scope>NUCLEOTIDE SEQUENCE [LARGE SCALE GENOMIC DNA]</scope>
    <source>
        <strain evidence="2 3">TWF696</strain>
    </source>
</reference>
<dbReference type="AlphaFoldDB" id="A0AAV9VCW1"/>
<keyword evidence="3" id="KW-1185">Reference proteome</keyword>
<dbReference type="GO" id="GO:0016491">
    <property type="term" value="F:oxidoreductase activity"/>
    <property type="evidence" value="ECO:0007669"/>
    <property type="project" value="UniProtKB-KW"/>
</dbReference>
<dbReference type="InterPro" id="IPR002347">
    <property type="entry name" value="SDR_fam"/>
</dbReference>
<evidence type="ECO:0000313" key="3">
    <source>
        <dbReference type="Proteomes" id="UP001375240"/>
    </source>
</evidence>
<dbReference type="PRINTS" id="PR00081">
    <property type="entry name" value="GDHRDH"/>
</dbReference>
<comment type="caution">
    <text evidence="2">The sequence shown here is derived from an EMBL/GenBank/DDBJ whole genome shotgun (WGS) entry which is preliminary data.</text>
</comment>
<evidence type="ECO:0008006" key="4">
    <source>
        <dbReference type="Google" id="ProtNLM"/>
    </source>
</evidence>
<proteinExistence type="predicted"/>
<gene>
    <name evidence="2" type="ORF">TWF696_000043</name>
</gene>
<dbReference type="PANTHER" id="PTHR43157">
    <property type="entry name" value="PHOSPHATIDYLINOSITOL-GLYCAN BIOSYNTHESIS CLASS F PROTEIN-RELATED"/>
    <property type="match status" value="1"/>
</dbReference>
<keyword evidence="1" id="KW-0560">Oxidoreductase</keyword>
<sequence length="345" mass="37878">MSSPGSRELAPLTSNYWRRFWRSQHTHPPPLPMDLSLAGKTAIVTGSNVGLGFETARLFLSRGLSRLIMAVRSTQKGEAAAAILRKQYFSATIEVWELDMSSYDSMQAFTARVNSPQLARLDIAILNAGVGTQTYKILPGTGHEEMLQINYLSTFFLAILLIPALKTKSPVGTPGRMTIVSSALANIVSLPDHTSRPIFAALDDAKSFGNASYGVSKLLGHMFLWKFADGNYVSADEVVINLIEPGFLKGTSLNREVKGVMVLGMKLFKALTARDVTDAATVVIDAAQIKGKEAHLGYLADWEIRPFPPFLYKQEGRDAMDKLWGETMAEWSFADIKGVLEQMKA</sequence>
<evidence type="ECO:0000313" key="2">
    <source>
        <dbReference type="EMBL" id="KAK6358863.1"/>
    </source>
</evidence>
<dbReference type="EMBL" id="JAVHNQ010000001">
    <property type="protein sequence ID" value="KAK6358863.1"/>
    <property type="molecule type" value="Genomic_DNA"/>
</dbReference>
<dbReference type="Proteomes" id="UP001375240">
    <property type="component" value="Unassembled WGS sequence"/>
</dbReference>
<accession>A0AAV9VCW1</accession>
<dbReference type="InterPro" id="IPR036291">
    <property type="entry name" value="NAD(P)-bd_dom_sf"/>
</dbReference>
<dbReference type="Gene3D" id="3.40.50.720">
    <property type="entry name" value="NAD(P)-binding Rossmann-like Domain"/>
    <property type="match status" value="1"/>
</dbReference>